<dbReference type="eggNOG" id="ENOG502SIA3">
    <property type="taxonomic scope" value="Eukaryota"/>
</dbReference>
<dbReference type="Gene3D" id="1.25.40.10">
    <property type="entry name" value="Tetratricopeptide repeat domain"/>
    <property type="match status" value="1"/>
</dbReference>
<dbReference type="InterPro" id="IPR011990">
    <property type="entry name" value="TPR-like_helical_dom_sf"/>
</dbReference>
<dbReference type="STRING" id="559515.M4C6I2"/>
<evidence type="ECO:0000313" key="5">
    <source>
        <dbReference type="Proteomes" id="UP000011713"/>
    </source>
</evidence>
<sequence length="306" mass="34687">MASKALRRLLPRRFSTAAIRPSPALKVAVRDKHHLELLLEQSIARCDASRALATFDKLQTTDPQHGYKPTLSIPLLQRLALLLSKQGRPHEALRAAQILSSILRQAPPRFLADDHLQLAVIYTLDACLQLQQNRQIRRGLDDALVLYAAATEQNVLMDLPAIEALLQALVDARRVDEAIVLLHKVVAQHDNVRPTERTYEAVLVEMMQQKRYEDVVDVIEHGRAHAVAFSPETYDVLVDLSQEQYTAANVERLGKFMEYVNDALRADGYWEEDDDDDDDDGEDEDGGDDDDEVEFDDDEFDDDEFD</sequence>
<evidence type="ECO:0000259" key="3">
    <source>
        <dbReference type="Pfam" id="PF17177"/>
    </source>
</evidence>
<dbReference type="AlphaFoldDB" id="M4C6I2"/>
<evidence type="ECO:0000313" key="4">
    <source>
        <dbReference type="EnsemblProtists" id="HpaP814718"/>
    </source>
</evidence>
<accession>M4C6I2</accession>
<feature type="domain" description="PROP1-like PPR" evidence="3">
    <location>
        <begin position="127"/>
        <end position="260"/>
    </location>
</feature>
<dbReference type="InterPro" id="IPR016024">
    <property type="entry name" value="ARM-type_fold"/>
</dbReference>
<protein>
    <recommendedName>
        <fullName evidence="3">PROP1-like PPR domain-containing protein</fullName>
    </recommendedName>
</protein>
<name>M4C6I2_HYAAE</name>
<dbReference type="VEuPathDB" id="FungiDB:HpaG814718"/>
<evidence type="ECO:0000256" key="1">
    <source>
        <dbReference type="ARBA" id="ARBA00022737"/>
    </source>
</evidence>
<dbReference type="HOGENOM" id="CLU_073736_0_0_1"/>
<keyword evidence="5" id="KW-1185">Reference proteome</keyword>
<reference evidence="5" key="1">
    <citation type="journal article" date="2010" name="Science">
        <title>Signatures of adaptation to obligate biotrophy in the Hyaloperonospora arabidopsidis genome.</title>
        <authorList>
            <person name="Baxter L."/>
            <person name="Tripathy S."/>
            <person name="Ishaque N."/>
            <person name="Boot N."/>
            <person name="Cabral A."/>
            <person name="Kemen E."/>
            <person name="Thines M."/>
            <person name="Ah-Fong A."/>
            <person name="Anderson R."/>
            <person name="Badejoko W."/>
            <person name="Bittner-Eddy P."/>
            <person name="Boore J.L."/>
            <person name="Chibucos M.C."/>
            <person name="Coates M."/>
            <person name="Dehal P."/>
            <person name="Delehaunty K."/>
            <person name="Dong S."/>
            <person name="Downton P."/>
            <person name="Dumas B."/>
            <person name="Fabro G."/>
            <person name="Fronick C."/>
            <person name="Fuerstenberg S.I."/>
            <person name="Fulton L."/>
            <person name="Gaulin E."/>
            <person name="Govers F."/>
            <person name="Hughes L."/>
            <person name="Humphray S."/>
            <person name="Jiang R.H."/>
            <person name="Judelson H."/>
            <person name="Kamoun S."/>
            <person name="Kyung K."/>
            <person name="Meijer H."/>
            <person name="Minx P."/>
            <person name="Morris P."/>
            <person name="Nelson J."/>
            <person name="Phuntumart V."/>
            <person name="Qutob D."/>
            <person name="Rehmany A."/>
            <person name="Rougon-Cardoso A."/>
            <person name="Ryden P."/>
            <person name="Torto-Alalibo T."/>
            <person name="Studholme D."/>
            <person name="Wang Y."/>
            <person name="Win J."/>
            <person name="Wood J."/>
            <person name="Clifton S.W."/>
            <person name="Rogers J."/>
            <person name="Van den Ackerveken G."/>
            <person name="Jones J.D."/>
            <person name="McDowell J.M."/>
            <person name="Beynon J."/>
            <person name="Tyler B.M."/>
        </authorList>
    </citation>
    <scope>NUCLEOTIDE SEQUENCE [LARGE SCALE GENOMIC DNA]</scope>
    <source>
        <strain evidence="5">Emoy2</strain>
    </source>
</reference>
<proteinExistence type="predicted"/>
<dbReference type="EnsemblProtists" id="HpaT814718">
    <property type="protein sequence ID" value="HpaP814718"/>
    <property type="gene ID" value="HpaG814718"/>
</dbReference>
<dbReference type="InterPro" id="IPR033443">
    <property type="entry name" value="PROP1-like_PPR_dom"/>
</dbReference>
<feature type="region of interest" description="Disordered" evidence="2">
    <location>
        <begin position="267"/>
        <end position="306"/>
    </location>
</feature>
<organism evidence="4 5">
    <name type="scientific">Hyaloperonospora arabidopsidis (strain Emoy2)</name>
    <name type="common">Downy mildew agent</name>
    <name type="synonym">Peronospora arabidopsidis</name>
    <dbReference type="NCBI Taxonomy" id="559515"/>
    <lineage>
        <taxon>Eukaryota</taxon>
        <taxon>Sar</taxon>
        <taxon>Stramenopiles</taxon>
        <taxon>Oomycota</taxon>
        <taxon>Peronosporomycetes</taxon>
        <taxon>Peronosporales</taxon>
        <taxon>Peronosporaceae</taxon>
        <taxon>Hyaloperonospora</taxon>
    </lineage>
</organism>
<keyword evidence="1" id="KW-0677">Repeat</keyword>
<dbReference type="Pfam" id="PF17177">
    <property type="entry name" value="PPR_long"/>
    <property type="match status" value="1"/>
</dbReference>
<dbReference type="EMBL" id="ABWE02001283">
    <property type="status" value="NOT_ANNOTATED_CDS"/>
    <property type="molecule type" value="Genomic_DNA"/>
</dbReference>
<feature type="compositionally biased region" description="Acidic residues" evidence="2">
    <location>
        <begin position="269"/>
        <end position="306"/>
    </location>
</feature>
<reference evidence="4" key="2">
    <citation type="submission" date="2015-06" db="UniProtKB">
        <authorList>
            <consortium name="EnsemblProtists"/>
        </authorList>
    </citation>
    <scope>IDENTIFICATION</scope>
    <source>
        <strain evidence="4">Emoy2</strain>
    </source>
</reference>
<evidence type="ECO:0000256" key="2">
    <source>
        <dbReference type="SAM" id="MobiDB-lite"/>
    </source>
</evidence>
<dbReference type="SUPFAM" id="SSF48371">
    <property type="entry name" value="ARM repeat"/>
    <property type="match status" value="1"/>
</dbReference>
<dbReference type="InParanoid" id="M4C6I2"/>
<dbReference type="Proteomes" id="UP000011713">
    <property type="component" value="Unassembled WGS sequence"/>
</dbReference>
<dbReference type="OMA" id="IYTLDAC"/>